<evidence type="ECO:0000256" key="2">
    <source>
        <dbReference type="ARBA" id="ARBA00022801"/>
    </source>
</evidence>
<organism evidence="6 7">
    <name type="scientific">Ilumatobacter coccineus (strain NBRC 103263 / KCTC 29153 / YM16-304)</name>
    <dbReference type="NCBI Taxonomy" id="1313172"/>
    <lineage>
        <taxon>Bacteria</taxon>
        <taxon>Bacillati</taxon>
        <taxon>Actinomycetota</taxon>
        <taxon>Acidimicrobiia</taxon>
        <taxon>Acidimicrobiales</taxon>
        <taxon>Ilumatobacteraceae</taxon>
        <taxon>Ilumatobacter</taxon>
    </lineage>
</organism>
<dbReference type="InterPro" id="IPR004843">
    <property type="entry name" value="Calcineurin-like_PHP"/>
</dbReference>
<dbReference type="GO" id="GO:0046872">
    <property type="term" value="F:metal ion binding"/>
    <property type="evidence" value="ECO:0007669"/>
    <property type="project" value="UniProtKB-KW"/>
</dbReference>
<name>A0A6C7E4M5_ILUCY</name>
<protein>
    <submittedName>
        <fullName evidence="6">Putative phosphoesterase</fullName>
    </submittedName>
</protein>
<dbReference type="PANTHER" id="PTHR42988:SF2">
    <property type="entry name" value="CYCLIC NUCLEOTIDE PHOSPHODIESTERASE CBUA0032-RELATED"/>
    <property type="match status" value="1"/>
</dbReference>
<gene>
    <name evidence="6" type="ORF">YM304_11790</name>
</gene>
<evidence type="ECO:0000256" key="4">
    <source>
        <dbReference type="ARBA" id="ARBA00025742"/>
    </source>
</evidence>
<evidence type="ECO:0000313" key="6">
    <source>
        <dbReference type="EMBL" id="BAN01493.1"/>
    </source>
</evidence>
<evidence type="ECO:0000256" key="3">
    <source>
        <dbReference type="ARBA" id="ARBA00023004"/>
    </source>
</evidence>
<feature type="domain" description="Calcineurin-like phosphoesterase" evidence="5">
    <location>
        <begin position="14"/>
        <end position="207"/>
    </location>
</feature>
<dbReference type="InterPro" id="IPR029052">
    <property type="entry name" value="Metallo-depent_PP-like"/>
</dbReference>
<comment type="similarity">
    <text evidence="4">Belongs to the cyclic nucleotide phosphodiesterase class-III family.</text>
</comment>
<evidence type="ECO:0000259" key="5">
    <source>
        <dbReference type="Pfam" id="PF00149"/>
    </source>
</evidence>
<accession>A0A6C7E4M5</accession>
<dbReference type="AlphaFoldDB" id="A0A6C7E4M5"/>
<evidence type="ECO:0000256" key="1">
    <source>
        <dbReference type="ARBA" id="ARBA00022723"/>
    </source>
</evidence>
<proteinExistence type="inferred from homology"/>
<dbReference type="Proteomes" id="UP000011863">
    <property type="component" value="Chromosome"/>
</dbReference>
<dbReference type="Pfam" id="PF00149">
    <property type="entry name" value="Metallophos"/>
    <property type="match status" value="1"/>
</dbReference>
<dbReference type="EMBL" id="AP012057">
    <property type="protein sequence ID" value="BAN01493.1"/>
    <property type="molecule type" value="Genomic_DNA"/>
</dbReference>
<evidence type="ECO:0000313" key="7">
    <source>
        <dbReference type="Proteomes" id="UP000011863"/>
    </source>
</evidence>
<dbReference type="InterPro" id="IPR050884">
    <property type="entry name" value="CNP_phosphodiesterase-III"/>
</dbReference>
<dbReference type="Gene3D" id="3.60.21.10">
    <property type="match status" value="1"/>
</dbReference>
<keyword evidence="2" id="KW-0378">Hydrolase</keyword>
<dbReference type="PANTHER" id="PTHR42988">
    <property type="entry name" value="PHOSPHOHYDROLASE"/>
    <property type="match status" value="1"/>
</dbReference>
<sequence length="279" mass="30272">MLMLLCDTRFVALIGQLTDTHVLARDDQETEVFVDNNARLVDAVASIRAETTPVDVLIGTGDLANSGHPAEYEALLELLEPLDVPFLALGGNHDVRELLRSSFPGTPWVDAEHASWSTVVAGVRLVGLDSTTPGEHGGRLDEERCDWLDGVLRAPFDGPTLLAMHHPPFASGIRWMDMHGFPGLDLLDEVLTAHPVDRILCGHLHRPMASTFAGAPAQVGMSTVQHVALDLRPDAPVAVIDNPVGYQLIDVRPDSIVAHSRYIRTAAPVIPAWASEFDQ</sequence>
<dbReference type="GO" id="GO:0016787">
    <property type="term" value="F:hydrolase activity"/>
    <property type="evidence" value="ECO:0007669"/>
    <property type="project" value="UniProtKB-KW"/>
</dbReference>
<keyword evidence="7" id="KW-1185">Reference proteome</keyword>
<keyword evidence="1" id="KW-0479">Metal-binding</keyword>
<dbReference type="SUPFAM" id="SSF56300">
    <property type="entry name" value="Metallo-dependent phosphatases"/>
    <property type="match status" value="1"/>
</dbReference>
<dbReference type="KEGG" id="aym:YM304_11790"/>
<reference evidence="6 7" key="1">
    <citation type="journal article" date="2013" name="Int. J. Syst. Evol. Microbiol.">
        <title>Ilumatobacter nonamiense sp. nov. and Ilumatobacter coccineum sp. nov., isolated from seashore sand.</title>
        <authorList>
            <person name="Matsumoto A."/>
            <person name="Kasai H."/>
            <person name="Matsuo Y."/>
            <person name="Shizuri Y."/>
            <person name="Ichikawa N."/>
            <person name="Fujita N."/>
            <person name="Omura S."/>
            <person name="Takahashi Y."/>
        </authorList>
    </citation>
    <scope>NUCLEOTIDE SEQUENCE [LARGE SCALE GENOMIC DNA]</scope>
    <source>
        <strain evidence="7">NBRC 103263 / KCTC 29153 / YM16-304</strain>
    </source>
</reference>
<keyword evidence="3" id="KW-0408">Iron</keyword>